<keyword evidence="5 8" id="KW-0812">Transmembrane</keyword>
<feature type="transmembrane region" description="Helical" evidence="8">
    <location>
        <begin position="20"/>
        <end position="41"/>
    </location>
</feature>
<dbReference type="CDD" id="cd06261">
    <property type="entry name" value="TM_PBP2"/>
    <property type="match status" value="1"/>
</dbReference>
<evidence type="ECO:0000313" key="11">
    <source>
        <dbReference type="Proteomes" id="UP000028123"/>
    </source>
</evidence>
<dbReference type="PROSITE" id="PS50928">
    <property type="entry name" value="ABC_TM1"/>
    <property type="match status" value="1"/>
</dbReference>
<proteinExistence type="inferred from homology"/>
<evidence type="ECO:0000256" key="3">
    <source>
        <dbReference type="ARBA" id="ARBA00022448"/>
    </source>
</evidence>
<dbReference type="FunFam" id="1.10.3720.10:FF:000002">
    <property type="entry name" value="D-methionine ABC transporter permease MetI"/>
    <property type="match status" value="1"/>
</dbReference>
<dbReference type="GO" id="GO:0005886">
    <property type="term" value="C:plasma membrane"/>
    <property type="evidence" value="ECO:0007669"/>
    <property type="project" value="UniProtKB-SubCell"/>
</dbReference>
<feature type="transmembrane region" description="Helical" evidence="8">
    <location>
        <begin position="188"/>
        <end position="207"/>
    </location>
</feature>
<dbReference type="PANTHER" id="PTHR30450">
    <property type="entry name" value="ABC TRANSPORTER PERMEASE"/>
    <property type="match status" value="1"/>
</dbReference>
<dbReference type="Proteomes" id="UP000028123">
    <property type="component" value="Unassembled WGS sequence"/>
</dbReference>
<name>A0A081NYC1_9BACL</name>
<feature type="transmembrane region" description="Helical" evidence="8">
    <location>
        <begin position="89"/>
        <end position="108"/>
    </location>
</feature>
<feature type="domain" description="ABC transmembrane type-1" evidence="9">
    <location>
        <begin position="13"/>
        <end position="207"/>
    </location>
</feature>
<evidence type="ECO:0000256" key="7">
    <source>
        <dbReference type="ARBA" id="ARBA00023136"/>
    </source>
</evidence>
<evidence type="ECO:0000259" key="9">
    <source>
        <dbReference type="PROSITE" id="PS50928"/>
    </source>
</evidence>
<dbReference type="Pfam" id="PF00528">
    <property type="entry name" value="BPD_transp_1"/>
    <property type="match status" value="1"/>
</dbReference>
<dbReference type="InterPro" id="IPR035906">
    <property type="entry name" value="MetI-like_sf"/>
</dbReference>
<dbReference type="eggNOG" id="COG2011">
    <property type="taxonomic scope" value="Bacteria"/>
</dbReference>
<dbReference type="Gene3D" id="1.10.3720.10">
    <property type="entry name" value="MetI-like"/>
    <property type="match status" value="1"/>
</dbReference>
<dbReference type="NCBIfam" id="NF008049">
    <property type="entry name" value="PRK10782.1"/>
    <property type="match status" value="1"/>
</dbReference>
<comment type="caution">
    <text evidence="10">The sequence shown here is derived from an EMBL/GenBank/DDBJ whole genome shotgun (WGS) entry which is preliminary data.</text>
</comment>
<sequence>MRDDLIELLLQGLGETVYMVLWSSVFALVLGIALGITLVVTEKGGILEAPLLHKIIGTVINSVRSLPFIILIILLLPLSRLIVGTSLGPTAAIVSLSIGAAPFLGRVIENSLKEVSAGKIEAAQAVGASPFTIIFRVLIPEALPALVRAMTIAVIAITEFTAVAGAIGAGGLGSLAIRFGYQRFREDVLIATVLLIIVLVQLIQWSGDYIAKSIDKKRYKPD</sequence>
<evidence type="ECO:0000256" key="6">
    <source>
        <dbReference type="ARBA" id="ARBA00022989"/>
    </source>
</evidence>
<dbReference type="InterPro" id="IPR000515">
    <property type="entry name" value="MetI-like"/>
</dbReference>
<keyword evidence="4" id="KW-1003">Cell membrane</keyword>
<organism evidence="10 11">
    <name type="scientific">Paenibacillus tyrfis</name>
    <dbReference type="NCBI Taxonomy" id="1501230"/>
    <lineage>
        <taxon>Bacteria</taxon>
        <taxon>Bacillati</taxon>
        <taxon>Bacillota</taxon>
        <taxon>Bacilli</taxon>
        <taxon>Bacillales</taxon>
        <taxon>Paenibacillaceae</taxon>
        <taxon>Paenibacillus</taxon>
    </lineage>
</organism>
<feature type="transmembrane region" description="Helical" evidence="8">
    <location>
        <begin position="120"/>
        <end position="139"/>
    </location>
</feature>
<evidence type="ECO:0000256" key="1">
    <source>
        <dbReference type="ARBA" id="ARBA00004651"/>
    </source>
</evidence>
<evidence type="ECO:0000313" key="10">
    <source>
        <dbReference type="EMBL" id="KEQ23444.1"/>
    </source>
</evidence>
<comment type="subcellular location">
    <subcellularLocation>
        <location evidence="1 8">Cell membrane</location>
        <topology evidence="1 8">Multi-pass membrane protein</topology>
    </subcellularLocation>
</comment>
<evidence type="ECO:0000256" key="4">
    <source>
        <dbReference type="ARBA" id="ARBA00022475"/>
    </source>
</evidence>
<comment type="similarity">
    <text evidence="2">Belongs to the binding-protein-dependent transport system permease family. CysTW subfamily.</text>
</comment>
<dbReference type="OrthoDB" id="9793490at2"/>
<accession>A0A081NYC1</accession>
<feature type="transmembrane region" description="Helical" evidence="8">
    <location>
        <begin position="62"/>
        <end position="83"/>
    </location>
</feature>
<keyword evidence="7 8" id="KW-0472">Membrane</keyword>
<dbReference type="AlphaFoldDB" id="A0A081NYC1"/>
<feature type="transmembrane region" description="Helical" evidence="8">
    <location>
        <begin position="151"/>
        <end position="176"/>
    </location>
</feature>
<keyword evidence="6 8" id="KW-1133">Transmembrane helix</keyword>
<gene>
    <name evidence="10" type="ORF">ET33_16620</name>
</gene>
<evidence type="ECO:0000256" key="2">
    <source>
        <dbReference type="ARBA" id="ARBA00007069"/>
    </source>
</evidence>
<protein>
    <submittedName>
        <fullName evidence="10">Methionine ABC transporter permease</fullName>
    </submittedName>
</protein>
<dbReference type="EMBL" id="JNVM01000022">
    <property type="protein sequence ID" value="KEQ23444.1"/>
    <property type="molecule type" value="Genomic_DNA"/>
</dbReference>
<reference evidence="10 11" key="1">
    <citation type="submission" date="2014-06" db="EMBL/GenBank/DDBJ databases">
        <title>Draft genome sequence of Paenibacillus sp. MSt1.</title>
        <authorList>
            <person name="Aw Y.K."/>
            <person name="Ong K.S."/>
            <person name="Gan H.M."/>
            <person name="Lee S.M."/>
        </authorList>
    </citation>
    <scope>NUCLEOTIDE SEQUENCE [LARGE SCALE GENOMIC DNA]</scope>
    <source>
        <strain evidence="10 11">MSt1</strain>
    </source>
</reference>
<keyword evidence="3 8" id="KW-0813">Transport</keyword>
<keyword evidence="11" id="KW-1185">Reference proteome</keyword>
<dbReference type="PANTHER" id="PTHR30450:SF1">
    <property type="entry name" value="D-METHIONINE TRANSPORT SYSTEM PERMEASE PROTEIN METI-RELATED"/>
    <property type="match status" value="1"/>
</dbReference>
<dbReference type="GO" id="GO:0048473">
    <property type="term" value="P:D-methionine transmembrane transport"/>
    <property type="evidence" value="ECO:0007669"/>
    <property type="project" value="TreeGrafter"/>
</dbReference>
<dbReference type="InterPro" id="IPR051322">
    <property type="entry name" value="AA_ABC_Transporter_Permease"/>
</dbReference>
<evidence type="ECO:0000256" key="8">
    <source>
        <dbReference type="RuleBase" id="RU363032"/>
    </source>
</evidence>
<dbReference type="SUPFAM" id="SSF161098">
    <property type="entry name" value="MetI-like"/>
    <property type="match status" value="1"/>
</dbReference>
<dbReference type="RefSeq" id="WP_036688671.1">
    <property type="nucleotide sequence ID" value="NZ_JNVM01000022.1"/>
</dbReference>
<evidence type="ECO:0000256" key="5">
    <source>
        <dbReference type="ARBA" id="ARBA00022692"/>
    </source>
</evidence>